<dbReference type="RefSeq" id="WP_246224644.1">
    <property type="nucleotide sequence ID" value="NZ_AP022620.1"/>
</dbReference>
<dbReference type="Proteomes" id="UP000467249">
    <property type="component" value="Chromosome"/>
</dbReference>
<evidence type="ECO:0000313" key="14">
    <source>
        <dbReference type="Proteomes" id="UP000467249"/>
    </source>
</evidence>
<name>A0A6N4W8S7_9MYCO</name>
<dbReference type="SUPFAM" id="SSF55874">
    <property type="entry name" value="ATPase domain of HSP90 chaperone/DNA topoisomerase II/histidine kinase"/>
    <property type="match status" value="1"/>
</dbReference>
<evidence type="ECO:0000256" key="7">
    <source>
        <dbReference type="ARBA" id="ARBA00022777"/>
    </source>
</evidence>
<dbReference type="KEGG" id="many:MANY_37130"/>
<keyword evidence="10 11" id="KW-0472">Membrane</keyword>
<dbReference type="AlphaFoldDB" id="A0A6N4W8S7"/>
<dbReference type="PANTHER" id="PTHR45436:SF5">
    <property type="entry name" value="SENSOR HISTIDINE KINASE TRCS"/>
    <property type="match status" value="1"/>
</dbReference>
<protein>
    <recommendedName>
        <fullName evidence="3">histidine kinase</fullName>
        <ecNumber evidence="3">2.7.13.3</ecNumber>
    </recommendedName>
</protein>
<dbReference type="GO" id="GO:0000155">
    <property type="term" value="F:phosphorelay sensor kinase activity"/>
    <property type="evidence" value="ECO:0007669"/>
    <property type="project" value="InterPro"/>
</dbReference>
<sequence>MVRGKDTSAPPSDLALVKRAGRLAAFQASAALALVLLLVGGVVFAVYVRTQRREIDAELQTVAMAADDTDDPPPDMELAMRTLDGRVSFSDGGQPGAPLLTGPAGFGDLHAEGRHFRTLAVDRPQGRVVAMIDLAPYQAGRGRLLISLAFAELVGILASIGVVALFTRRSAQPLAQALALQRRFVADASHELRAPLTVLHTRAQMLAHRVGTADPQTVQRDADALVADTRVLGDIVEDLLASATMTAGAPLRDRVDIAAVAAAVRDSMAPYADSLGVTLSYQKSSGAGSFAVLGSEAALRRAVTALVDNALGHQHRGGTVQILVGRTGDTVTAAVADDGVGIDTETMATLFTRFSHGAEHTTREGRESYGIGLALVREIAHAHGGDVTVASTPGQGATFTLTFPAAR</sequence>
<dbReference type="InterPro" id="IPR003661">
    <property type="entry name" value="HisK_dim/P_dom"/>
</dbReference>
<evidence type="ECO:0000256" key="5">
    <source>
        <dbReference type="ARBA" id="ARBA00022679"/>
    </source>
</evidence>
<feature type="transmembrane region" description="Helical" evidence="11">
    <location>
        <begin position="144"/>
        <end position="166"/>
    </location>
</feature>
<comment type="catalytic activity">
    <reaction evidence="1">
        <text>ATP + protein L-histidine = ADP + protein N-phospho-L-histidine.</text>
        <dbReference type="EC" id="2.7.13.3"/>
    </reaction>
</comment>
<feature type="transmembrane region" description="Helical" evidence="11">
    <location>
        <begin position="24"/>
        <end position="48"/>
    </location>
</feature>
<evidence type="ECO:0000259" key="12">
    <source>
        <dbReference type="PROSITE" id="PS50109"/>
    </source>
</evidence>
<keyword evidence="7" id="KW-0418">Kinase</keyword>
<accession>A0A6N4W8S7</accession>
<dbReference type="SMART" id="SM00387">
    <property type="entry name" value="HATPase_c"/>
    <property type="match status" value="1"/>
</dbReference>
<dbReference type="InterPro" id="IPR005467">
    <property type="entry name" value="His_kinase_dom"/>
</dbReference>
<dbReference type="Gene3D" id="1.10.287.130">
    <property type="match status" value="1"/>
</dbReference>
<dbReference type="InterPro" id="IPR004358">
    <property type="entry name" value="Sig_transdc_His_kin-like_C"/>
</dbReference>
<organism evidence="13 14">
    <name type="scientific">Mycolicibacterium anyangense</name>
    <dbReference type="NCBI Taxonomy" id="1431246"/>
    <lineage>
        <taxon>Bacteria</taxon>
        <taxon>Bacillati</taxon>
        <taxon>Actinomycetota</taxon>
        <taxon>Actinomycetes</taxon>
        <taxon>Mycobacteriales</taxon>
        <taxon>Mycobacteriaceae</taxon>
        <taxon>Mycolicibacterium</taxon>
    </lineage>
</organism>
<dbReference type="EMBL" id="AP022620">
    <property type="protein sequence ID" value="BBZ78376.1"/>
    <property type="molecule type" value="Genomic_DNA"/>
</dbReference>
<keyword evidence="14" id="KW-1185">Reference proteome</keyword>
<evidence type="ECO:0000256" key="6">
    <source>
        <dbReference type="ARBA" id="ARBA00022692"/>
    </source>
</evidence>
<reference evidence="13 14" key="1">
    <citation type="journal article" date="2019" name="Emerg. Microbes Infect.">
        <title>Comprehensive subspecies identification of 175 nontuberculous mycobacteria species based on 7547 genomic profiles.</title>
        <authorList>
            <person name="Matsumoto Y."/>
            <person name="Kinjo T."/>
            <person name="Motooka D."/>
            <person name="Nabeya D."/>
            <person name="Jung N."/>
            <person name="Uechi K."/>
            <person name="Horii T."/>
            <person name="Iida T."/>
            <person name="Fujita J."/>
            <person name="Nakamura S."/>
        </authorList>
    </citation>
    <scope>NUCLEOTIDE SEQUENCE [LARGE SCALE GENOMIC DNA]</scope>
    <source>
        <strain evidence="13 14">JCM 30275</strain>
    </source>
</reference>
<dbReference type="InterPro" id="IPR003594">
    <property type="entry name" value="HATPase_dom"/>
</dbReference>
<dbReference type="GO" id="GO:0005886">
    <property type="term" value="C:plasma membrane"/>
    <property type="evidence" value="ECO:0007669"/>
    <property type="project" value="UniProtKB-SubCell"/>
</dbReference>
<feature type="domain" description="Histidine kinase" evidence="12">
    <location>
        <begin position="187"/>
        <end position="407"/>
    </location>
</feature>
<dbReference type="Pfam" id="PF00512">
    <property type="entry name" value="HisKA"/>
    <property type="match status" value="1"/>
</dbReference>
<evidence type="ECO:0000256" key="9">
    <source>
        <dbReference type="ARBA" id="ARBA00023012"/>
    </source>
</evidence>
<keyword evidence="6 11" id="KW-0812">Transmembrane</keyword>
<dbReference type="CDD" id="cd00075">
    <property type="entry name" value="HATPase"/>
    <property type="match status" value="1"/>
</dbReference>
<keyword evidence="4" id="KW-0597">Phosphoprotein</keyword>
<dbReference type="InterPro" id="IPR036097">
    <property type="entry name" value="HisK_dim/P_sf"/>
</dbReference>
<evidence type="ECO:0000256" key="11">
    <source>
        <dbReference type="SAM" id="Phobius"/>
    </source>
</evidence>
<evidence type="ECO:0000256" key="4">
    <source>
        <dbReference type="ARBA" id="ARBA00022553"/>
    </source>
</evidence>
<dbReference type="CDD" id="cd00082">
    <property type="entry name" value="HisKA"/>
    <property type="match status" value="1"/>
</dbReference>
<evidence type="ECO:0000256" key="10">
    <source>
        <dbReference type="ARBA" id="ARBA00023136"/>
    </source>
</evidence>
<keyword evidence="5" id="KW-0808">Transferase</keyword>
<evidence type="ECO:0000256" key="2">
    <source>
        <dbReference type="ARBA" id="ARBA00004236"/>
    </source>
</evidence>
<evidence type="ECO:0000313" key="13">
    <source>
        <dbReference type="EMBL" id="BBZ78376.1"/>
    </source>
</evidence>
<evidence type="ECO:0000256" key="1">
    <source>
        <dbReference type="ARBA" id="ARBA00000085"/>
    </source>
</evidence>
<dbReference type="SUPFAM" id="SSF47384">
    <property type="entry name" value="Homodimeric domain of signal transducing histidine kinase"/>
    <property type="match status" value="1"/>
</dbReference>
<dbReference type="PROSITE" id="PS50109">
    <property type="entry name" value="HIS_KIN"/>
    <property type="match status" value="1"/>
</dbReference>
<dbReference type="SMART" id="SM00388">
    <property type="entry name" value="HisKA"/>
    <property type="match status" value="1"/>
</dbReference>
<dbReference type="EC" id="2.7.13.3" evidence="3"/>
<dbReference type="PANTHER" id="PTHR45436">
    <property type="entry name" value="SENSOR HISTIDINE KINASE YKOH"/>
    <property type="match status" value="1"/>
</dbReference>
<gene>
    <name evidence="13" type="ORF">MANY_37130</name>
</gene>
<dbReference type="InterPro" id="IPR036890">
    <property type="entry name" value="HATPase_C_sf"/>
</dbReference>
<evidence type="ECO:0000256" key="3">
    <source>
        <dbReference type="ARBA" id="ARBA00012438"/>
    </source>
</evidence>
<keyword evidence="8 11" id="KW-1133">Transmembrane helix</keyword>
<comment type="subcellular location">
    <subcellularLocation>
        <location evidence="2">Cell membrane</location>
    </subcellularLocation>
</comment>
<evidence type="ECO:0000256" key="8">
    <source>
        <dbReference type="ARBA" id="ARBA00022989"/>
    </source>
</evidence>
<proteinExistence type="predicted"/>
<dbReference type="PRINTS" id="PR00344">
    <property type="entry name" value="BCTRLSENSOR"/>
</dbReference>
<dbReference type="InterPro" id="IPR050428">
    <property type="entry name" value="TCS_sensor_his_kinase"/>
</dbReference>
<dbReference type="Pfam" id="PF02518">
    <property type="entry name" value="HATPase_c"/>
    <property type="match status" value="1"/>
</dbReference>
<keyword evidence="9" id="KW-0902">Two-component regulatory system</keyword>
<dbReference type="Gene3D" id="3.30.565.10">
    <property type="entry name" value="Histidine kinase-like ATPase, C-terminal domain"/>
    <property type="match status" value="1"/>
</dbReference>